<comment type="caution">
    <text evidence="1">The sequence shown here is derived from an EMBL/GenBank/DDBJ whole genome shotgun (WGS) entry which is preliminary data.</text>
</comment>
<name>A0A9W7DD02_AMBMO</name>
<organism evidence="1 2">
    <name type="scientific">Ambrosiozyma monospora</name>
    <name type="common">Yeast</name>
    <name type="synonym">Endomycopsis monosporus</name>
    <dbReference type="NCBI Taxonomy" id="43982"/>
    <lineage>
        <taxon>Eukaryota</taxon>
        <taxon>Fungi</taxon>
        <taxon>Dikarya</taxon>
        <taxon>Ascomycota</taxon>
        <taxon>Saccharomycotina</taxon>
        <taxon>Pichiomycetes</taxon>
        <taxon>Pichiales</taxon>
        <taxon>Pichiaceae</taxon>
        <taxon>Ambrosiozyma</taxon>
    </lineage>
</organism>
<evidence type="ECO:0000313" key="2">
    <source>
        <dbReference type="Proteomes" id="UP001165063"/>
    </source>
</evidence>
<evidence type="ECO:0000313" key="1">
    <source>
        <dbReference type="EMBL" id="GMG19580.1"/>
    </source>
</evidence>
<dbReference type="AlphaFoldDB" id="A0A9W7DD02"/>
<protein>
    <submittedName>
        <fullName evidence="1">Unnamed protein product</fullName>
    </submittedName>
</protein>
<dbReference type="EMBL" id="BSXU01000158">
    <property type="protein sequence ID" value="GMG19580.1"/>
    <property type="molecule type" value="Genomic_DNA"/>
</dbReference>
<dbReference type="Proteomes" id="UP001165063">
    <property type="component" value="Unassembled WGS sequence"/>
</dbReference>
<gene>
    <name evidence="1" type="ORF">Amon01_000057500</name>
</gene>
<sequence length="199" mass="23086">MYKASTDSKFTQCFQQVEELELKSLLPNLASFNLNVTSLCTGINDFQHKIITGNLEYVLLEDTNFDEFSKLTNLAVEFCLHRVDHVRETVSKCKKYHSIHQVHGNVGVFSMQGPDIRSTADLVNGHDMLRLYMVDLKIMKPLATVLFKLLICIYAKWLSKNAPNALAWIRKHHDYPDKYITSSFLFFKPKEEPQEYHCH</sequence>
<proteinExistence type="predicted"/>
<reference evidence="1" key="1">
    <citation type="submission" date="2023-04" db="EMBL/GenBank/DDBJ databases">
        <title>Ambrosiozyma monospora NBRC 1965.</title>
        <authorList>
            <person name="Ichikawa N."/>
            <person name="Sato H."/>
            <person name="Tonouchi N."/>
        </authorList>
    </citation>
    <scope>NUCLEOTIDE SEQUENCE</scope>
    <source>
        <strain evidence="1">NBRC 1965</strain>
    </source>
</reference>
<keyword evidence="2" id="KW-1185">Reference proteome</keyword>
<accession>A0A9W7DD02</accession>